<sequence length="143" mass="16726">MMAVKRMSLAEKLKKLRDRQNWSQDTLASMMNLHRSTISRFENGRSVPTYQTLLQFAEIFKIDKDYLLGELNQGDFSQVEPGFLTKETLENPDLAIIYELLQKEPELKKALVELHLMAPKRRAFYADMIASLVRANKRHRDKI</sequence>
<evidence type="ECO:0000313" key="4">
    <source>
        <dbReference type="EMBL" id="MCH6267419.1"/>
    </source>
</evidence>
<dbReference type="GO" id="GO:0003677">
    <property type="term" value="F:DNA binding"/>
    <property type="evidence" value="ECO:0007669"/>
    <property type="project" value="UniProtKB-KW"/>
</dbReference>
<dbReference type="PROSITE" id="PS50943">
    <property type="entry name" value="HTH_CROC1"/>
    <property type="match status" value="1"/>
</dbReference>
<dbReference type="CDD" id="cd00093">
    <property type="entry name" value="HTH_XRE"/>
    <property type="match status" value="1"/>
</dbReference>
<evidence type="ECO:0000313" key="5">
    <source>
        <dbReference type="Proteomes" id="UP000677265"/>
    </source>
</evidence>
<dbReference type="AlphaFoldDB" id="A0A942T8C5"/>
<dbReference type="EMBL" id="JAGYPE020000036">
    <property type="protein sequence ID" value="MCH6267419.1"/>
    <property type="molecule type" value="Genomic_DNA"/>
</dbReference>
<name>A0A942T8C5_9BACI</name>
<comment type="caution">
    <text evidence="3">The sequence shown here is derived from an EMBL/GenBank/DDBJ whole genome shotgun (WGS) entry which is preliminary data.</text>
</comment>
<organism evidence="3">
    <name type="scientific">Neobacillus citreus</name>
    <dbReference type="NCBI Taxonomy" id="2833578"/>
    <lineage>
        <taxon>Bacteria</taxon>
        <taxon>Bacillati</taxon>
        <taxon>Bacillota</taxon>
        <taxon>Bacilli</taxon>
        <taxon>Bacillales</taxon>
        <taxon>Bacillaceae</taxon>
        <taxon>Neobacillus</taxon>
    </lineage>
</organism>
<keyword evidence="5" id="KW-1185">Reference proteome</keyword>
<dbReference type="PANTHER" id="PTHR46558:SF11">
    <property type="entry name" value="HTH-TYPE TRANSCRIPTIONAL REGULATOR XRE"/>
    <property type="match status" value="1"/>
</dbReference>
<dbReference type="Pfam" id="PF01381">
    <property type="entry name" value="HTH_3"/>
    <property type="match status" value="1"/>
</dbReference>
<dbReference type="InterPro" id="IPR001387">
    <property type="entry name" value="Cro/C1-type_HTH"/>
</dbReference>
<protein>
    <submittedName>
        <fullName evidence="3">Helix-turn-helix domain-containing protein</fullName>
    </submittedName>
</protein>
<feature type="domain" description="HTH cro/C1-type" evidence="2">
    <location>
        <begin position="13"/>
        <end position="67"/>
    </location>
</feature>
<proteinExistence type="predicted"/>
<evidence type="ECO:0000313" key="3">
    <source>
        <dbReference type="EMBL" id="MBS4188234.1"/>
    </source>
</evidence>
<dbReference type="Proteomes" id="UP000677265">
    <property type="component" value="Unassembled WGS sequence"/>
</dbReference>
<evidence type="ECO:0000259" key="2">
    <source>
        <dbReference type="PROSITE" id="PS50943"/>
    </source>
</evidence>
<dbReference type="EMBL" id="JAGYPE010000010">
    <property type="protein sequence ID" value="MBS4188234.1"/>
    <property type="molecule type" value="Genomic_DNA"/>
</dbReference>
<gene>
    <name evidence="4" type="ORF">KHB02_018010</name>
    <name evidence="3" type="ORF">KHB02_43425</name>
</gene>
<dbReference type="SMART" id="SM00530">
    <property type="entry name" value="HTH_XRE"/>
    <property type="match status" value="1"/>
</dbReference>
<dbReference type="SUPFAM" id="SSF47413">
    <property type="entry name" value="lambda repressor-like DNA-binding domains"/>
    <property type="match status" value="1"/>
</dbReference>
<keyword evidence="1" id="KW-0238">DNA-binding</keyword>
<accession>A0A942T8C5</accession>
<dbReference type="Gene3D" id="1.10.260.40">
    <property type="entry name" value="lambda repressor-like DNA-binding domains"/>
    <property type="match status" value="1"/>
</dbReference>
<evidence type="ECO:0000256" key="1">
    <source>
        <dbReference type="ARBA" id="ARBA00023125"/>
    </source>
</evidence>
<dbReference type="InterPro" id="IPR010982">
    <property type="entry name" value="Lambda_DNA-bd_dom_sf"/>
</dbReference>
<reference evidence="3" key="1">
    <citation type="submission" date="2021-05" db="EMBL/GenBank/DDBJ databases">
        <title>Novel Bacillus species.</title>
        <authorList>
            <person name="Liu G."/>
        </authorList>
    </citation>
    <scope>NUCLEOTIDE SEQUENCE</scope>
    <source>
        <strain evidence="3 5">FJAT-50051</strain>
    </source>
</reference>
<dbReference type="PANTHER" id="PTHR46558">
    <property type="entry name" value="TRACRIPTIONAL REGULATORY PROTEIN-RELATED-RELATED"/>
    <property type="match status" value="1"/>
</dbReference>